<organism evidence="2 3">
    <name type="scientific">Streptomyces alboflavus</name>
    <dbReference type="NCBI Taxonomy" id="67267"/>
    <lineage>
        <taxon>Bacteria</taxon>
        <taxon>Bacillati</taxon>
        <taxon>Actinomycetota</taxon>
        <taxon>Actinomycetes</taxon>
        <taxon>Kitasatosporales</taxon>
        <taxon>Streptomycetaceae</taxon>
        <taxon>Streptomyces</taxon>
    </lineage>
</organism>
<keyword evidence="3" id="KW-1185">Reference proteome</keyword>
<sequence length="63" mass="6453">MTARKTPAKPRKPRVRPCPLCKGTGKVTPPAPVTRGLASPAASAVEGQEGLFETPDPTAATAD</sequence>
<evidence type="ECO:0000256" key="1">
    <source>
        <dbReference type="SAM" id="MobiDB-lite"/>
    </source>
</evidence>
<accession>A0A1Z1WAW4</accession>
<dbReference type="Proteomes" id="UP000195880">
    <property type="component" value="Chromosome"/>
</dbReference>
<dbReference type="RefSeq" id="WP_087884152.1">
    <property type="nucleotide sequence ID" value="NZ_CP021748.1"/>
</dbReference>
<feature type="compositionally biased region" description="Basic residues" evidence="1">
    <location>
        <begin position="1"/>
        <end position="15"/>
    </location>
</feature>
<dbReference type="EMBL" id="CP021748">
    <property type="protein sequence ID" value="ARX83575.1"/>
    <property type="molecule type" value="Genomic_DNA"/>
</dbReference>
<dbReference type="KEGG" id="salf:SMD44_02997"/>
<gene>
    <name evidence="2" type="ORF">SMD44_02997</name>
</gene>
<proteinExistence type="predicted"/>
<reference evidence="2 3" key="1">
    <citation type="submission" date="2017-05" db="EMBL/GenBank/DDBJ databases">
        <title>Streptomyces alboflavus Genome sequencing and assembly.</title>
        <authorList>
            <person name="Wang Y."/>
            <person name="Du B."/>
            <person name="Ding Y."/>
            <person name="Liu H."/>
            <person name="Hou Q."/>
            <person name="Liu K."/>
            <person name="Wang C."/>
            <person name="Yao L."/>
        </authorList>
    </citation>
    <scope>NUCLEOTIDE SEQUENCE [LARGE SCALE GENOMIC DNA]</scope>
    <source>
        <strain evidence="2 3">MDJK44</strain>
    </source>
</reference>
<protein>
    <submittedName>
        <fullName evidence="2">Uncharacterized protein</fullName>
    </submittedName>
</protein>
<evidence type="ECO:0000313" key="3">
    <source>
        <dbReference type="Proteomes" id="UP000195880"/>
    </source>
</evidence>
<name>A0A1Z1WAW4_9ACTN</name>
<feature type="region of interest" description="Disordered" evidence="1">
    <location>
        <begin position="1"/>
        <end position="63"/>
    </location>
</feature>
<dbReference type="AlphaFoldDB" id="A0A1Z1WAW4"/>
<evidence type="ECO:0000313" key="2">
    <source>
        <dbReference type="EMBL" id="ARX83575.1"/>
    </source>
</evidence>